<accession>V5G8A6</accession>
<protein>
    <submittedName>
        <fullName evidence="1">Uncharacterized protein</fullName>
    </submittedName>
</protein>
<reference evidence="1" key="1">
    <citation type="submission" date="2013-07" db="EMBL/GenBank/DDBJ databases">
        <title>Midgut Transcriptome Profiling of Anoplphora glabripennis, a Lignocellulose Degrading, Wood-Boring Cerambycid.</title>
        <authorList>
            <person name="Scully E.D."/>
            <person name="Hoover K."/>
            <person name="Carlson J.E."/>
            <person name="Tien M."/>
            <person name="Geib S.M."/>
        </authorList>
    </citation>
    <scope>NUCLEOTIDE SEQUENCE</scope>
</reference>
<sequence length="186" mass="21599">AGFDENTNTYKAPSAAYCLGTLIKKIGNFLITECIKSHNIVQKGNTEDFLKLLVDDIGISVNRTVMETQSQQKRRKKTELPSISDIKKLLSFLKKKRNSAYEKLQVRFSFDEWLNLAQTTLTSVQVFNRRRAGEIERMFIEDFENFEMINKNELKTLSKESQSLARKYVRFVIRGKRNRTVPVLLP</sequence>
<feature type="non-terminal residue" evidence="1">
    <location>
        <position position="1"/>
    </location>
</feature>
<organism evidence="1">
    <name type="scientific">Anoplophora glabripennis</name>
    <name type="common">Asian longhorn beetle</name>
    <name type="synonym">Anoplophora nobilis</name>
    <dbReference type="NCBI Taxonomy" id="217634"/>
    <lineage>
        <taxon>Eukaryota</taxon>
        <taxon>Metazoa</taxon>
        <taxon>Ecdysozoa</taxon>
        <taxon>Arthropoda</taxon>
        <taxon>Hexapoda</taxon>
        <taxon>Insecta</taxon>
        <taxon>Pterygota</taxon>
        <taxon>Neoptera</taxon>
        <taxon>Endopterygota</taxon>
        <taxon>Coleoptera</taxon>
        <taxon>Polyphaga</taxon>
        <taxon>Cucujiformia</taxon>
        <taxon>Chrysomeloidea</taxon>
        <taxon>Cerambycidae</taxon>
        <taxon>Lamiinae</taxon>
        <taxon>Lamiini</taxon>
        <taxon>Anoplophora</taxon>
    </lineage>
</organism>
<dbReference type="EMBL" id="GALX01008222">
    <property type="protein sequence ID" value="JAB60244.1"/>
    <property type="molecule type" value="Transcribed_RNA"/>
</dbReference>
<evidence type="ECO:0000313" key="1">
    <source>
        <dbReference type="EMBL" id="JAB60244.1"/>
    </source>
</evidence>
<dbReference type="PANTHER" id="PTHR33480">
    <property type="entry name" value="SET DOMAIN-CONTAINING PROTEIN-RELATED"/>
    <property type="match status" value="1"/>
</dbReference>
<feature type="non-terminal residue" evidence="1">
    <location>
        <position position="186"/>
    </location>
</feature>
<dbReference type="AlphaFoldDB" id="V5G8A6"/>
<name>V5G8A6_ANOGL</name>
<dbReference type="PANTHER" id="PTHR33480:SF1">
    <property type="entry name" value="TYR RECOMBINASE DOMAIN-CONTAINING PROTEIN"/>
    <property type="match status" value="1"/>
</dbReference>
<proteinExistence type="predicted"/>